<organism evidence="6 7">
    <name type="scientific">Clostridium disporicum</name>
    <dbReference type="NCBI Taxonomy" id="84024"/>
    <lineage>
        <taxon>Bacteria</taxon>
        <taxon>Bacillati</taxon>
        <taxon>Bacillota</taxon>
        <taxon>Clostridia</taxon>
        <taxon>Eubacteriales</taxon>
        <taxon>Clostridiaceae</taxon>
        <taxon>Clostridium</taxon>
    </lineage>
</organism>
<evidence type="ECO:0000256" key="1">
    <source>
        <dbReference type="ARBA" id="ARBA00022722"/>
    </source>
</evidence>
<feature type="domain" description="HNH" evidence="5">
    <location>
        <begin position="74"/>
        <end position="122"/>
    </location>
</feature>
<dbReference type="OrthoDB" id="9811997at2"/>
<keyword evidence="1" id="KW-0540">Nuclease</keyword>
<dbReference type="EMBL" id="CYZV01000008">
    <property type="protein sequence ID" value="CUN87306.1"/>
    <property type="molecule type" value="Genomic_DNA"/>
</dbReference>
<dbReference type="Gene3D" id="3.30.40.190">
    <property type="match status" value="1"/>
</dbReference>
<evidence type="ECO:0000259" key="5">
    <source>
        <dbReference type="Pfam" id="PF01844"/>
    </source>
</evidence>
<dbReference type="PANTHER" id="PTHR41286">
    <property type="entry name" value="HNH NUCLEASE YAJD-RELATED"/>
    <property type="match status" value="1"/>
</dbReference>
<dbReference type="InterPro" id="IPR002711">
    <property type="entry name" value="HNH"/>
</dbReference>
<dbReference type="GO" id="GO:0016787">
    <property type="term" value="F:hydrolase activity"/>
    <property type="evidence" value="ECO:0007669"/>
    <property type="project" value="UniProtKB-KW"/>
</dbReference>
<sequence>MAILYKCRRRGCMKLAEEDSKYCSLHKDIELQRYKEYKRNKRNDKEYKKVNDFYNTKEWTRLRDLMRSEYLGMCVVCWAKDKIEMLHTIHHVEEVRDNFDRRLDASNLIGLCSSCHKRVHDEYKKGVQQKKNMQKILFGLIRKFGEEFKRNTGGV</sequence>
<accession>A0A174AIL0</accession>
<reference evidence="6 7" key="1">
    <citation type="submission" date="2015-09" db="EMBL/GenBank/DDBJ databases">
        <authorList>
            <consortium name="Pathogen Informatics"/>
        </authorList>
    </citation>
    <scope>NUCLEOTIDE SEQUENCE [LARGE SCALE GENOMIC DNA]</scope>
    <source>
        <strain evidence="6 7">2789STDY5834855</strain>
    </source>
</reference>
<dbReference type="RefSeq" id="WP_055275666.1">
    <property type="nucleotide sequence ID" value="NZ_CYZV01000008.1"/>
</dbReference>
<dbReference type="GO" id="GO:0004519">
    <property type="term" value="F:endonuclease activity"/>
    <property type="evidence" value="ECO:0007669"/>
    <property type="project" value="UniProtKB-KW"/>
</dbReference>
<protein>
    <recommendedName>
        <fullName evidence="4">Putative HNH nuclease YajD</fullName>
    </recommendedName>
</protein>
<dbReference type="PANTHER" id="PTHR41286:SF1">
    <property type="entry name" value="HNH NUCLEASE YAJD-RELATED"/>
    <property type="match status" value="1"/>
</dbReference>
<proteinExistence type="inferred from homology"/>
<gene>
    <name evidence="6" type="ORF">ERS852470_00910</name>
</gene>
<dbReference type="InterPro" id="IPR003615">
    <property type="entry name" value="HNH_nuc"/>
</dbReference>
<name>A0A174AIL0_9CLOT</name>
<dbReference type="Proteomes" id="UP000095558">
    <property type="component" value="Unassembled WGS sequence"/>
</dbReference>
<evidence type="ECO:0000313" key="7">
    <source>
        <dbReference type="Proteomes" id="UP000095558"/>
    </source>
</evidence>
<evidence type="ECO:0000256" key="2">
    <source>
        <dbReference type="ARBA" id="ARBA00022801"/>
    </source>
</evidence>
<evidence type="ECO:0000313" key="6">
    <source>
        <dbReference type="EMBL" id="CUN87306.1"/>
    </source>
</evidence>
<dbReference type="CDD" id="cd00085">
    <property type="entry name" value="HNHc"/>
    <property type="match status" value="1"/>
</dbReference>
<dbReference type="Pfam" id="PF01844">
    <property type="entry name" value="HNH"/>
    <property type="match status" value="1"/>
</dbReference>
<dbReference type="AlphaFoldDB" id="A0A174AIL0"/>
<comment type="similarity">
    <text evidence="3">Belongs to the HNH nuclease family.</text>
</comment>
<dbReference type="GO" id="GO:0005829">
    <property type="term" value="C:cytosol"/>
    <property type="evidence" value="ECO:0007669"/>
    <property type="project" value="TreeGrafter"/>
</dbReference>
<dbReference type="GO" id="GO:0008270">
    <property type="term" value="F:zinc ion binding"/>
    <property type="evidence" value="ECO:0007669"/>
    <property type="project" value="InterPro"/>
</dbReference>
<evidence type="ECO:0000256" key="3">
    <source>
        <dbReference type="ARBA" id="ARBA00038412"/>
    </source>
</evidence>
<keyword evidence="6" id="KW-0255">Endonuclease</keyword>
<keyword evidence="2" id="KW-0378">Hydrolase</keyword>
<evidence type="ECO:0000256" key="4">
    <source>
        <dbReference type="ARBA" id="ARBA00040194"/>
    </source>
</evidence>
<dbReference type="GO" id="GO:0003676">
    <property type="term" value="F:nucleic acid binding"/>
    <property type="evidence" value="ECO:0007669"/>
    <property type="project" value="InterPro"/>
</dbReference>